<keyword evidence="8" id="KW-1185">Reference proteome</keyword>
<dbReference type="EC" id="6.3.2.5" evidence="3"/>
<feature type="binding site" evidence="3">
    <location>
        <position position="278"/>
    </location>
    <ligand>
        <name>CTP</name>
        <dbReference type="ChEBI" id="CHEBI:37563"/>
    </ligand>
</feature>
<feature type="domain" description="DNA/pantothenate metabolism flavoprotein C-terminal" evidence="6">
    <location>
        <begin position="185"/>
        <end position="391"/>
    </location>
</feature>
<evidence type="ECO:0000256" key="4">
    <source>
        <dbReference type="RuleBase" id="RU364078"/>
    </source>
</evidence>
<dbReference type="RefSeq" id="WP_377327857.1">
    <property type="nucleotide sequence ID" value="NZ_JBHUMZ010000016.1"/>
</dbReference>
<evidence type="ECO:0000256" key="1">
    <source>
        <dbReference type="ARBA" id="ARBA00022793"/>
    </source>
</evidence>
<keyword evidence="3" id="KW-0511">Multifunctional enzyme</keyword>
<dbReference type="EMBL" id="JBHUMZ010000016">
    <property type="protein sequence ID" value="MFD2638219.1"/>
    <property type="molecule type" value="Genomic_DNA"/>
</dbReference>
<feature type="binding site" evidence="3">
    <location>
        <position position="288"/>
    </location>
    <ligand>
        <name>CTP</name>
        <dbReference type="ChEBI" id="CHEBI:37563"/>
    </ligand>
</feature>
<feature type="binding site" evidence="3">
    <location>
        <position position="340"/>
    </location>
    <ligand>
        <name>CTP</name>
        <dbReference type="ChEBI" id="CHEBI:37563"/>
    </ligand>
</feature>
<comment type="catalytic activity">
    <reaction evidence="3 4">
        <text>(R)-4'-phosphopantothenate + L-cysteine + CTP = N-[(R)-4-phosphopantothenoyl]-L-cysteine + CMP + diphosphate + H(+)</text>
        <dbReference type="Rhea" id="RHEA:19397"/>
        <dbReference type="ChEBI" id="CHEBI:10986"/>
        <dbReference type="ChEBI" id="CHEBI:15378"/>
        <dbReference type="ChEBI" id="CHEBI:33019"/>
        <dbReference type="ChEBI" id="CHEBI:35235"/>
        <dbReference type="ChEBI" id="CHEBI:37563"/>
        <dbReference type="ChEBI" id="CHEBI:59458"/>
        <dbReference type="ChEBI" id="CHEBI:60377"/>
        <dbReference type="EC" id="6.3.2.5"/>
    </reaction>
</comment>
<comment type="similarity">
    <text evidence="3 4">In the N-terminal section; belongs to the HFCD (homo-oligomeric flavin containing Cys decarboxylase) superfamily.</text>
</comment>
<keyword evidence="3 4" id="KW-0285">Flavoprotein</keyword>
<organism evidence="7 8">
    <name type="scientific">Piscibacillus salipiscarius</name>
    <dbReference type="NCBI Taxonomy" id="299480"/>
    <lineage>
        <taxon>Bacteria</taxon>
        <taxon>Bacillati</taxon>
        <taxon>Bacillota</taxon>
        <taxon>Bacilli</taxon>
        <taxon>Bacillales</taxon>
        <taxon>Bacillaceae</taxon>
        <taxon>Piscibacillus</taxon>
    </lineage>
</organism>
<dbReference type="SUPFAM" id="SSF102645">
    <property type="entry name" value="CoaB-like"/>
    <property type="match status" value="1"/>
</dbReference>
<dbReference type="PANTHER" id="PTHR14359">
    <property type="entry name" value="HOMO-OLIGOMERIC FLAVIN CONTAINING CYS DECARBOXYLASE FAMILY"/>
    <property type="match status" value="1"/>
</dbReference>
<dbReference type="InterPro" id="IPR003382">
    <property type="entry name" value="Flavoprotein"/>
</dbReference>
<comment type="pathway">
    <text evidence="3 4">Cofactor biosynthesis; coenzyme A biosynthesis; CoA from (R)-pantothenate: step 3/5.</text>
</comment>
<feature type="binding site" evidence="3">
    <location>
        <position position="336"/>
    </location>
    <ligand>
        <name>CTP</name>
        <dbReference type="ChEBI" id="CHEBI:37563"/>
    </ligand>
</feature>
<evidence type="ECO:0000256" key="2">
    <source>
        <dbReference type="ARBA" id="ARBA00023239"/>
    </source>
</evidence>
<evidence type="ECO:0000256" key="3">
    <source>
        <dbReference type="HAMAP-Rule" id="MF_02225"/>
    </source>
</evidence>
<evidence type="ECO:0000313" key="7">
    <source>
        <dbReference type="EMBL" id="MFD2638219.1"/>
    </source>
</evidence>
<dbReference type="InterPro" id="IPR036551">
    <property type="entry name" value="Flavin_trans-like"/>
</dbReference>
<dbReference type="EC" id="4.1.1.36" evidence="3"/>
<comment type="cofactor">
    <cofactor evidence="3">
        <name>Mg(2+)</name>
        <dbReference type="ChEBI" id="CHEBI:18420"/>
    </cofactor>
</comment>
<gene>
    <name evidence="3 7" type="primary">coaBC</name>
    <name evidence="7" type="ORF">ACFSW4_05040</name>
</gene>
<dbReference type="GO" id="GO:0004633">
    <property type="term" value="F:phosphopantothenoylcysteine decarboxylase activity"/>
    <property type="evidence" value="ECO:0007669"/>
    <property type="project" value="UniProtKB-EC"/>
</dbReference>
<dbReference type="Pfam" id="PF04127">
    <property type="entry name" value="DFP"/>
    <property type="match status" value="1"/>
</dbReference>
<accession>A0ABW5Q8N7</accession>
<evidence type="ECO:0000259" key="5">
    <source>
        <dbReference type="Pfam" id="PF02441"/>
    </source>
</evidence>
<reference evidence="8" key="1">
    <citation type="journal article" date="2019" name="Int. J. Syst. Evol. Microbiol.">
        <title>The Global Catalogue of Microorganisms (GCM) 10K type strain sequencing project: providing services to taxonomists for standard genome sequencing and annotation.</title>
        <authorList>
            <consortium name="The Broad Institute Genomics Platform"/>
            <consortium name="The Broad Institute Genome Sequencing Center for Infectious Disease"/>
            <person name="Wu L."/>
            <person name="Ma J."/>
        </authorList>
    </citation>
    <scope>NUCLEOTIDE SEQUENCE [LARGE SCALE GENOMIC DNA]</scope>
    <source>
        <strain evidence="8">TISTR 1571</strain>
    </source>
</reference>
<comment type="similarity">
    <text evidence="3 4">In the C-terminal section; belongs to the PPC synthetase family.</text>
</comment>
<dbReference type="InterPro" id="IPR035929">
    <property type="entry name" value="CoaB-like_sf"/>
</dbReference>
<dbReference type="NCBIfam" id="TIGR00521">
    <property type="entry name" value="coaBC_dfp"/>
    <property type="match status" value="1"/>
</dbReference>
<feature type="region of interest" description="Phosphopantothenate--cysteine ligase" evidence="3">
    <location>
        <begin position="190"/>
        <end position="401"/>
    </location>
</feature>
<keyword evidence="3 4" id="KW-0436">Ligase</keyword>
<dbReference type="Gene3D" id="3.40.50.10300">
    <property type="entry name" value="CoaB-like"/>
    <property type="match status" value="1"/>
</dbReference>
<dbReference type="HAMAP" id="MF_02225">
    <property type="entry name" value="CoaBC"/>
    <property type="match status" value="1"/>
</dbReference>
<keyword evidence="3" id="KW-0460">Magnesium</keyword>
<dbReference type="Gene3D" id="3.40.50.1950">
    <property type="entry name" value="Flavin prenyltransferase-like"/>
    <property type="match status" value="1"/>
</dbReference>
<keyword evidence="3" id="KW-0479">Metal-binding</keyword>
<proteinExistence type="inferred from homology"/>
<comment type="caution">
    <text evidence="7">The sequence shown here is derived from an EMBL/GenBank/DDBJ whole genome shotgun (WGS) entry which is preliminary data.</text>
</comment>
<comment type="function">
    <text evidence="4">Catalyzes two steps in the biosynthesis of coenzyme A. In the first step cysteine is conjugated to 4'-phosphopantothenate to form 4-phosphopantothenoylcysteine, in the latter compound is decarboxylated to form 4'-phosphopantotheine.</text>
</comment>
<sequence>MLNGKKVLLGVSGGIAAYKACALTSKLVQSGADVRVIMTEGATEFVQPLTFQALSRNPVYTDAFDEKNPEKIAHIDLADWADFVILAPATAHLLGRLANGLADDMLTTTLLATTAPVYIAPAMNVHMYAHPAVKNNLLTLEKYGYRFIEPGDGYLACGYVGKGRLEEPEKIIEVIERNETRAQPLKGKNVLITGGPTQETIDPVRFFTNHSSGKMGYALAEVAKELGANVTLVSGPVQLDTTSGIELIEVTTSEEMFEAVTTRFQNQDIVIKSAAVADYRPKHVSKQKLKKQDGPLVLELERTKDILKYLGEHKEQQYLVGFAAETENLKEYGKQKLNKKNLDAIVINDVGNKNIGFKSDQNEVHVMTKNGLEKDIPLDSKVEVARNLFEIFIKDMAGETH</sequence>
<protein>
    <recommendedName>
        <fullName evidence="3">Coenzyme A biosynthesis bifunctional protein CoaBC</fullName>
    </recommendedName>
    <alternativeName>
        <fullName evidence="3">DNA/pantothenate metabolism flavoprotein</fullName>
    </alternativeName>
    <alternativeName>
        <fullName evidence="3">Phosphopantothenoylcysteine synthetase/decarboxylase</fullName>
        <shortName evidence="3">PPCS-PPCDC</shortName>
    </alternativeName>
    <domain>
        <recommendedName>
            <fullName evidence="3">Phosphopantothenoylcysteine decarboxylase</fullName>
            <shortName evidence="3">PPC decarboxylase</shortName>
            <shortName evidence="3">PPC-DC</shortName>
            <ecNumber evidence="3">4.1.1.36</ecNumber>
        </recommendedName>
        <alternativeName>
            <fullName evidence="3">CoaC</fullName>
        </alternativeName>
    </domain>
    <domain>
        <recommendedName>
            <fullName evidence="3">Phosphopantothenate--cysteine ligase</fullName>
            <ecNumber evidence="3">6.3.2.5</ecNumber>
        </recommendedName>
        <alternativeName>
            <fullName evidence="3">CoaB</fullName>
        </alternativeName>
        <alternativeName>
            <fullName evidence="3">Phosphopantothenoylcysteine synthetase</fullName>
            <shortName evidence="3">PPC synthetase</shortName>
            <shortName evidence="3">PPC-S</shortName>
        </alternativeName>
    </domain>
</protein>
<feature type="domain" description="Flavoprotein" evidence="5">
    <location>
        <begin position="5"/>
        <end position="175"/>
    </location>
</feature>
<name>A0ABW5Q8N7_9BACI</name>
<comment type="cofactor">
    <cofactor evidence="3">
        <name>FMN</name>
        <dbReference type="ChEBI" id="CHEBI:58210"/>
    </cofactor>
    <text evidence="3">Binds 1 FMN per subunit.</text>
</comment>
<dbReference type="Proteomes" id="UP001597452">
    <property type="component" value="Unassembled WGS sequence"/>
</dbReference>
<keyword evidence="1 3" id="KW-0210">Decarboxylase</keyword>
<evidence type="ECO:0000313" key="8">
    <source>
        <dbReference type="Proteomes" id="UP001597452"/>
    </source>
</evidence>
<feature type="binding site" evidence="3">
    <location>
        <position position="322"/>
    </location>
    <ligand>
        <name>CTP</name>
        <dbReference type="ChEBI" id="CHEBI:37563"/>
    </ligand>
</feature>
<feature type="active site" description="Proton donor" evidence="3">
    <location>
        <position position="157"/>
    </location>
</feature>
<keyword evidence="2 3" id="KW-0456">Lyase</keyword>
<dbReference type="GO" id="GO:0004632">
    <property type="term" value="F:phosphopantothenate--cysteine ligase activity"/>
    <property type="evidence" value="ECO:0007669"/>
    <property type="project" value="UniProtKB-EC"/>
</dbReference>
<evidence type="ECO:0000259" key="6">
    <source>
        <dbReference type="Pfam" id="PF04127"/>
    </source>
</evidence>
<keyword evidence="3 4" id="KW-0288">FMN</keyword>
<dbReference type="SUPFAM" id="SSF52507">
    <property type="entry name" value="Homo-oligomeric flavin-containing Cys decarboxylases, HFCD"/>
    <property type="match status" value="1"/>
</dbReference>
<comment type="pathway">
    <text evidence="3 4">Cofactor biosynthesis; coenzyme A biosynthesis; CoA from (R)-pantothenate: step 2/5.</text>
</comment>
<feature type="region of interest" description="Phosphopantothenoylcysteine decarboxylase" evidence="3">
    <location>
        <begin position="1"/>
        <end position="189"/>
    </location>
</feature>
<comment type="catalytic activity">
    <reaction evidence="3 4">
        <text>N-[(R)-4-phosphopantothenoyl]-L-cysteine + H(+) = (R)-4'-phosphopantetheine + CO2</text>
        <dbReference type="Rhea" id="RHEA:16793"/>
        <dbReference type="ChEBI" id="CHEBI:15378"/>
        <dbReference type="ChEBI" id="CHEBI:16526"/>
        <dbReference type="ChEBI" id="CHEBI:59458"/>
        <dbReference type="ChEBI" id="CHEBI:61723"/>
        <dbReference type="EC" id="4.1.1.36"/>
    </reaction>
</comment>
<dbReference type="PANTHER" id="PTHR14359:SF6">
    <property type="entry name" value="PHOSPHOPANTOTHENOYLCYSTEINE DECARBOXYLASE"/>
    <property type="match status" value="1"/>
</dbReference>
<dbReference type="Pfam" id="PF02441">
    <property type="entry name" value="Flavoprotein"/>
    <property type="match status" value="1"/>
</dbReference>
<dbReference type="InterPro" id="IPR005252">
    <property type="entry name" value="CoaBC"/>
</dbReference>
<comment type="function">
    <text evidence="3">Catalyzes two sequential steps in the biosynthesis of coenzyme A. In the first step cysteine is conjugated to 4'-phosphopantothenate to form 4-phosphopantothenoylcysteine. In the second step the latter compound is decarboxylated to form 4'-phosphopantotheine.</text>
</comment>
<comment type="caution">
    <text evidence="3">Lacks conserved residue(s) required for the propagation of feature annotation.</text>
</comment>
<dbReference type="InterPro" id="IPR007085">
    <property type="entry name" value="DNA/pantothenate-metab_flavo_C"/>
</dbReference>